<dbReference type="Proteomes" id="UP000728185">
    <property type="component" value="Unassembled WGS sequence"/>
</dbReference>
<gene>
    <name evidence="2" type="ORF">FBUS_09514</name>
</gene>
<evidence type="ECO:0000313" key="3">
    <source>
        <dbReference type="Proteomes" id="UP000728185"/>
    </source>
</evidence>
<feature type="region of interest" description="Disordered" evidence="1">
    <location>
        <begin position="276"/>
        <end position="296"/>
    </location>
</feature>
<sequence length="533" mass="59577">MLKKFYHSAQIGIHGVKMTAVWTAMSLQRGDPDSNTLSRSLSSLMAPPVNDEPNATVILHSNMATQPLASTNESHSQWSMDAETHSNAPFVHQVSTPIPQFQKLITNSASSVTFLGKRIIREYQSHFVLPDKQMVAVTRKEIFLPEEAHSEVTLSLSLAGPPELANEIRLDGPGRKNKRIFEYLDPGDWASAILASSESRDAELLGRLASKYSSSVARKTHLESSTSRKSREEIVVARELFSEDEDEEDDEVLNEEEEEEFASHVVPQIETTAENEDAQFGTKPTIRKSAVPSDGQLAPSKFNHLSSFDHTTSLRPTPGRVASHLTQSKSLDITPPIIARSDQPGVKVKPLSDIRSRLNFEELRRKWDERVAREQSHLDQQWEYGQGDEEQGDKFLHLEGHRGSAVTSILPTIDRKLRSGDERSRSKSFAIERGQAMTDLASKTRFLANRTNTLPDRTYTSDRTPRSTPVSDQRDLYPQSPHSASSEPVIDREEKEAKFSYTHEKLRIGQENVGHLSPLAGGKQLRSIPGKCT</sequence>
<dbReference type="OrthoDB" id="6267020at2759"/>
<dbReference type="EMBL" id="LUCM01007400">
    <property type="protein sequence ID" value="KAA0190048.1"/>
    <property type="molecule type" value="Genomic_DNA"/>
</dbReference>
<keyword evidence="3" id="KW-1185">Reference proteome</keyword>
<organism evidence="2 3">
    <name type="scientific">Fasciolopsis buskii</name>
    <dbReference type="NCBI Taxonomy" id="27845"/>
    <lineage>
        <taxon>Eukaryota</taxon>
        <taxon>Metazoa</taxon>
        <taxon>Spiralia</taxon>
        <taxon>Lophotrochozoa</taxon>
        <taxon>Platyhelminthes</taxon>
        <taxon>Trematoda</taxon>
        <taxon>Digenea</taxon>
        <taxon>Plagiorchiida</taxon>
        <taxon>Echinostomata</taxon>
        <taxon>Echinostomatoidea</taxon>
        <taxon>Fasciolidae</taxon>
        <taxon>Fasciolopsis</taxon>
    </lineage>
</organism>
<proteinExistence type="predicted"/>
<name>A0A8E0VF35_9TREM</name>
<evidence type="ECO:0000313" key="2">
    <source>
        <dbReference type="EMBL" id="KAA0190048.1"/>
    </source>
</evidence>
<evidence type="ECO:0000256" key="1">
    <source>
        <dbReference type="SAM" id="MobiDB-lite"/>
    </source>
</evidence>
<comment type="caution">
    <text evidence="2">The sequence shown here is derived from an EMBL/GenBank/DDBJ whole genome shotgun (WGS) entry which is preliminary data.</text>
</comment>
<feature type="region of interest" description="Disordered" evidence="1">
    <location>
        <begin position="514"/>
        <end position="533"/>
    </location>
</feature>
<dbReference type="AlphaFoldDB" id="A0A8E0VF35"/>
<reference evidence="2" key="1">
    <citation type="submission" date="2019-05" db="EMBL/GenBank/DDBJ databases">
        <title>Annotation for the trematode Fasciolopsis buski.</title>
        <authorList>
            <person name="Choi Y.-J."/>
        </authorList>
    </citation>
    <scope>NUCLEOTIDE SEQUENCE</scope>
    <source>
        <strain evidence="2">HT</strain>
        <tissue evidence="2">Whole worm</tissue>
    </source>
</reference>
<accession>A0A8E0VF35</accession>
<protein>
    <submittedName>
        <fullName evidence="2">Uncharacterized protein</fullName>
    </submittedName>
</protein>
<feature type="region of interest" description="Disordered" evidence="1">
    <location>
        <begin position="453"/>
        <end position="496"/>
    </location>
</feature>